<proteinExistence type="predicted"/>
<name>A0A316X063_9FLAO</name>
<feature type="domain" description="Bacterial EndoU nuclease" evidence="1">
    <location>
        <begin position="10"/>
        <end position="98"/>
    </location>
</feature>
<evidence type="ECO:0000313" key="3">
    <source>
        <dbReference type="Proteomes" id="UP000236413"/>
    </source>
</evidence>
<gene>
    <name evidence="2" type="ORF">C1634_000690</name>
</gene>
<organism evidence="2 3">
    <name type="scientific">Chryseobacterium viscerum</name>
    <dbReference type="NCBI Taxonomy" id="1037377"/>
    <lineage>
        <taxon>Bacteria</taxon>
        <taxon>Pseudomonadati</taxon>
        <taxon>Bacteroidota</taxon>
        <taxon>Flavobacteriia</taxon>
        <taxon>Flavobacteriales</taxon>
        <taxon>Weeksellaceae</taxon>
        <taxon>Chryseobacterium group</taxon>
        <taxon>Chryseobacterium</taxon>
    </lineage>
</organism>
<evidence type="ECO:0000313" key="2">
    <source>
        <dbReference type="EMBL" id="PWN65843.1"/>
    </source>
</evidence>
<accession>A0A316X063</accession>
<protein>
    <recommendedName>
        <fullName evidence="1">Bacterial EndoU nuclease domain-containing protein</fullName>
    </recommendedName>
</protein>
<comment type="caution">
    <text evidence="2">The sequence shown here is derived from an EMBL/GenBank/DDBJ whole genome shotgun (WGS) entry which is preliminary data.</text>
</comment>
<evidence type="ECO:0000259" key="1">
    <source>
        <dbReference type="Pfam" id="PF14436"/>
    </source>
</evidence>
<dbReference type="AlphaFoldDB" id="A0A316X063"/>
<dbReference type="GO" id="GO:0004519">
    <property type="term" value="F:endonuclease activity"/>
    <property type="evidence" value="ECO:0007669"/>
    <property type="project" value="InterPro"/>
</dbReference>
<dbReference type="EMBL" id="PPEG02000001">
    <property type="protein sequence ID" value="PWN65843.1"/>
    <property type="molecule type" value="Genomic_DNA"/>
</dbReference>
<dbReference type="InterPro" id="IPR029501">
    <property type="entry name" value="EndoU_bac"/>
</dbReference>
<sequence length="99" mass="11242">MAQLADDVPFKAKISIKYKDGYLVKNAESSMFPKNWDVKRIQEEIAYVYENTVVKGQGVNPASLGKKFKQYKFKDSSGRFDILIEVDDAGNIMNAYPLL</sequence>
<dbReference type="Proteomes" id="UP000236413">
    <property type="component" value="Unassembled WGS sequence"/>
</dbReference>
<reference evidence="2 3" key="1">
    <citation type="submission" date="2018-04" db="EMBL/GenBank/DDBJ databases">
        <title>Chryseobacterium oncorhynchi 701B-08T from rainbow trout, and Chryseobacterium viscerum 687B-08T from diseased fish.</title>
        <authorList>
            <person name="Jeong J.-J."/>
            <person name="Lee Y.J."/>
            <person name="Pathiraja D."/>
            <person name="Park B."/>
            <person name="Choi I.-G."/>
            <person name="Kim K.D."/>
        </authorList>
    </citation>
    <scope>NUCLEOTIDE SEQUENCE [LARGE SCALE GENOMIC DNA]</scope>
    <source>
        <strain evidence="2 3">687B-08</strain>
    </source>
</reference>
<dbReference type="Pfam" id="PF14436">
    <property type="entry name" value="EndoU_bacteria"/>
    <property type="match status" value="1"/>
</dbReference>